<evidence type="ECO:0000313" key="2">
    <source>
        <dbReference type="Proteomes" id="UP000632766"/>
    </source>
</evidence>
<dbReference type="AlphaFoldDB" id="A0A8J7L7T3"/>
<dbReference type="EMBL" id="JAECZC010000029">
    <property type="protein sequence ID" value="MBH8563749.1"/>
    <property type="molecule type" value="Genomic_DNA"/>
</dbReference>
<protein>
    <submittedName>
        <fullName evidence="1">Uncharacterized protein</fullName>
    </submittedName>
</protein>
<accession>A0A8J7L7T3</accession>
<dbReference type="Proteomes" id="UP000632766">
    <property type="component" value="Unassembled WGS sequence"/>
</dbReference>
<comment type="caution">
    <text evidence="1">The sequence shown here is derived from an EMBL/GenBank/DDBJ whole genome shotgun (WGS) entry which is preliminary data.</text>
</comment>
<reference evidence="1 2" key="1">
    <citation type="journal article" date="2021" name="Int. J. Syst. Evol. Microbiol.">
        <title>Amazonocrinis nigriterrae gen. nov., sp. nov., Atlanticothrix silvestris gen. nov., sp. nov. and Dendronalium phyllosphericum gen. nov., sp. nov., nostocacean cyanobacteria from Brazilian environments.</title>
        <authorList>
            <person name="Alvarenga D.O."/>
            <person name="Andreote A.P.D."/>
            <person name="Branco L.H.Z."/>
            <person name="Delbaje E."/>
            <person name="Cruz R.B."/>
            <person name="Varani A.M."/>
            <person name="Fiore M.F."/>
        </authorList>
    </citation>
    <scope>NUCLEOTIDE SEQUENCE [LARGE SCALE GENOMIC DNA]</scope>
    <source>
        <strain evidence="1 2">CENA67</strain>
    </source>
</reference>
<name>A0A8J7L7T3_9NOST</name>
<dbReference type="RefSeq" id="WP_198125615.1">
    <property type="nucleotide sequence ID" value="NZ_JAECZC010000029.1"/>
</dbReference>
<sequence>MRFQQKIIEKINEESAYKTGRIPKRRFRFFIKYVINRKVTGRGEQICNVCGGVLGERVKSWMGFFMVITDIQQIRELDKWIRKEVSQHFYRKYKLRLKKSDFKKAGLITLEQEYYRLRKRKSCSCGKCNYSSGLINDSNPVQDTEVRQPLCWNFICNIIERIFKNLFAL</sequence>
<keyword evidence="2" id="KW-1185">Reference proteome</keyword>
<organism evidence="1 2">
    <name type="scientific">Amazonocrinis nigriterrae CENA67</name>
    <dbReference type="NCBI Taxonomy" id="2794033"/>
    <lineage>
        <taxon>Bacteria</taxon>
        <taxon>Bacillati</taxon>
        <taxon>Cyanobacteriota</taxon>
        <taxon>Cyanophyceae</taxon>
        <taxon>Nostocales</taxon>
        <taxon>Nostocaceae</taxon>
        <taxon>Amazonocrinis</taxon>
        <taxon>Amazonocrinis nigriterrae</taxon>
    </lineage>
</organism>
<gene>
    <name evidence="1" type="ORF">I8748_16385</name>
</gene>
<proteinExistence type="predicted"/>
<evidence type="ECO:0000313" key="1">
    <source>
        <dbReference type="EMBL" id="MBH8563749.1"/>
    </source>
</evidence>